<organism evidence="4 5">
    <name type="scientific">Kluyveromyces lactis (strain ATCC 8585 / CBS 2359 / DSM 70799 / NBRC 1267 / NRRL Y-1140 / WM37)</name>
    <name type="common">Yeast</name>
    <name type="synonym">Candida sphaerica</name>
    <dbReference type="NCBI Taxonomy" id="284590"/>
    <lineage>
        <taxon>Eukaryota</taxon>
        <taxon>Fungi</taxon>
        <taxon>Dikarya</taxon>
        <taxon>Ascomycota</taxon>
        <taxon>Saccharomycotina</taxon>
        <taxon>Saccharomycetes</taxon>
        <taxon>Saccharomycetales</taxon>
        <taxon>Saccharomycetaceae</taxon>
        <taxon>Kluyveromyces</taxon>
    </lineage>
</organism>
<dbReference type="FunCoup" id="Q6CWC9">
    <property type="interactions" value="93"/>
</dbReference>
<dbReference type="AlphaFoldDB" id="Q6CWC9"/>
<dbReference type="GO" id="GO:0000445">
    <property type="term" value="C:THO complex part of transcription export complex"/>
    <property type="evidence" value="ECO:0007669"/>
    <property type="project" value="InterPro"/>
</dbReference>
<reference evidence="4 5" key="1">
    <citation type="journal article" date="2004" name="Nature">
        <title>Genome evolution in yeasts.</title>
        <authorList>
            <consortium name="Genolevures"/>
            <person name="Dujon B."/>
            <person name="Sherman D."/>
            <person name="Fischer G."/>
            <person name="Durrens P."/>
            <person name="Casaregola S."/>
            <person name="Lafontaine I."/>
            <person name="de Montigny J."/>
            <person name="Marck C."/>
            <person name="Neuveglise C."/>
            <person name="Talla E."/>
            <person name="Goffard N."/>
            <person name="Frangeul L."/>
            <person name="Aigle M."/>
            <person name="Anthouard V."/>
            <person name="Babour A."/>
            <person name="Barbe V."/>
            <person name="Barnay S."/>
            <person name="Blanchin S."/>
            <person name="Beckerich J.M."/>
            <person name="Beyne E."/>
            <person name="Bleykasten C."/>
            <person name="Boisrame A."/>
            <person name="Boyer J."/>
            <person name="Cattolico L."/>
            <person name="Confanioleri F."/>
            <person name="de Daruvar A."/>
            <person name="Despons L."/>
            <person name="Fabre E."/>
            <person name="Fairhead C."/>
            <person name="Ferry-Dumazet H."/>
            <person name="Groppi A."/>
            <person name="Hantraye F."/>
            <person name="Hennequin C."/>
            <person name="Jauniaux N."/>
            <person name="Joyet P."/>
            <person name="Kachouri R."/>
            <person name="Kerrest A."/>
            <person name="Koszul R."/>
            <person name="Lemaire M."/>
            <person name="Lesur I."/>
            <person name="Ma L."/>
            <person name="Muller H."/>
            <person name="Nicaud J.M."/>
            <person name="Nikolski M."/>
            <person name="Oztas S."/>
            <person name="Ozier-Kalogeropoulos O."/>
            <person name="Pellenz S."/>
            <person name="Potier S."/>
            <person name="Richard G.F."/>
            <person name="Straub M.L."/>
            <person name="Suleau A."/>
            <person name="Swennene D."/>
            <person name="Tekaia F."/>
            <person name="Wesolowski-Louvel M."/>
            <person name="Westhof E."/>
            <person name="Wirth B."/>
            <person name="Zeniou-Meyer M."/>
            <person name="Zivanovic I."/>
            <person name="Bolotin-Fukuhara M."/>
            <person name="Thierry A."/>
            <person name="Bouchier C."/>
            <person name="Caudron B."/>
            <person name="Scarpelli C."/>
            <person name="Gaillardin C."/>
            <person name="Weissenbach J."/>
            <person name="Wincker P."/>
            <person name="Souciet J.L."/>
        </authorList>
    </citation>
    <scope>NUCLEOTIDE SEQUENCE [LARGE SCALE GENOMIC DNA]</scope>
    <source>
        <strain evidence="5">ATCC 8585 / CBS 2359 / DSM 70799 / NBRC 1267 / NRRL Y-1140 / WM37</strain>
    </source>
</reference>
<dbReference type="Proteomes" id="UP000000598">
    <property type="component" value="Chromosome B"/>
</dbReference>
<name>Q6CWC9_KLULA</name>
<evidence type="ECO:0000313" key="4">
    <source>
        <dbReference type="EMBL" id="CAH02153.1"/>
    </source>
</evidence>
<feature type="compositionally biased region" description="Acidic residues" evidence="3">
    <location>
        <begin position="311"/>
        <end position="326"/>
    </location>
</feature>
<gene>
    <name evidence="4" type="ORF">KLLA0_B05082g</name>
</gene>
<evidence type="ECO:0000256" key="2">
    <source>
        <dbReference type="ARBA" id="ARBA00023242"/>
    </source>
</evidence>
<keyword evidence="5" id="KW-1185">Reference proteome</keyword>
<dbReference type="InParanoid" id="Q6CWC9"/>
<dbReference type="Pfam" id="PF05615">
    <property type="entry name" value="THOC7"/>
    <property type="match status" value="1"/>
</dbReference>
<evidence type="ECO:0000256" key="3">
    <source>
        <dbReference type="SAM" id="MobiDB-lite"/>
    </source>
</evidence>
<keyword evidence="2" id="KW-0539">Nucleus</keyword>
<dbReference type="EMBL" id="CR382122">
    <property type="protein sequence ID" value="CAH02153.1"/>
    <property type="molecule type" value="Genomic_DNA"/>
</dbReference>
<dbReference type="eggNOG" id="ENOG502S0NG">
    <property type="taxonomic scope" value="Eukaryota"/>
</dbReference>
<proteinExistence type="predicted"/>
<dbReference type="GO" id="GO:0006397">
    <property type="term" value="P:mRNA processing"/>
    <property type="evidence" value="ECO:0007669"/>
    <property type="project" value="InterPro"/>
</dbReference>
<comment type="subcellular location">
    <subcellularLocation>
        <location evidence="1">Nucleus</location>
    </subcellularLocation>
</comment>
<feature type="region of interest" description="Disordered" evidence="3">
    <location>
        <begin position="261"/>
        <end position="354"/>
    </location>
</feature>
<evidence type="ECO:0000313" key="5">
    <source>
        <dbReference type="Proteomes" id="UP000000598"/>
    </source>
</evidence>
<dbReference type="HOGENOM" id="CLU_783171_0_0_1"/>
<dbReference type="InterPro" id="IPR008501">
    <property type="entry name" value="THOC7/Mft1"/>
</dbReference>
<accession>Q6CWC9</accession>
<protein>
    <submittedName>
        <fullName evidence="4">KLLA0B05082p</fullName>
    </submittedName>
</protein>
<sequence>MTTQEEAIERRLSLYSFNKVFPNYLSHLQQIQSLVHRLLNQKLTENDKLSVEEIRKLREVLDDKYLEAKNFVETERSSYNALDISLERTVDNIKNGLDGQLSVVRNLRDELNERNDRLNQMHLDITAFNEESVNLNTQPTIMRYTKEEWINILNEPKAFDKLLEHRVFKNVGDGLYSVTEELFDGELELKRMNEIMKKDIERLNIDLDEYKQKWLDSFEVMSKIGSVLKVKLNERRHGSEDNDEYYEEEEEADIERVKHDGSFHSEEESSFNTDEENEIYEIVQDENNEEEVSEVEEAEVKSENASVEPTVPDDDEQMVEPADVADAEAKAEADPVSEEDQDMENIPEINGDDS</sequence>
<dbReference type="STRING" id="284590.Q6CWC9"/>
<feature type="compositionally biased region" description="Acidic residues" evidence="3">
    <location>
        <begin position="335"/>
        <end position="354"/>
    </location>
</feature>
<feature type="compositionally biased region" description="Acidic residues" evidence="3">
    <location>
        <begin position="273"/>
        <end position="297"/>
    </location>
</feature>
<dbReference type="OMA" id="YNEQDTA"/>
<dbReference type="PaxDb" id="284590-Q6CWC9"/>
<evidence type="ECO:0000256" key="1">
    <source>
        <dbReference type="ARBA" id="ARBA00004123"/>
    </source>
</evidence>
<dbReference type="KEGG" id="kla:KLLA0_B05082g"/>